<sequence length="282" mass="32643">MKKLMIAFITLLGILTCAQNQRFIYEYKFVKDSTEKDKAETELMYLDVTKKGSKFYSIDTRATDSLSMGEAKEMSGMQMATAMKGQISFIVEKSYPSYQTIFFDRLDNDINKYKVIDTRKLNWKILPDKEKIGEFTAQKATLDFAGRLWTAWFVSTIPIQDGPYKFKGLPGLIVKITDKTNSHIFELKGIEKLKENEVWTTEVGNQFERIISVDLKKYRKLFIEDRKNPDKMLSLPSSEGMTVMLGDNGEPMNRNEQIKELEKMSKERNAKDNNVLELDLLK</sequence>
<dbReference type="EMBL" id="CP015199">
    <property type="protein sequence ID" value="ANF52314.1"/>
    <property type="molecule type" value="Genomic_DNA"/>
</dbReference>
<evidence type="ECO:0000313" key="2">
    <source>
        <dbReference type="Proteomes" id="UP000077824"/>
    </source>
</evidence>
<keyword evidence="2" id="KW-1185">Reference proteome</keyword>
<organism evidence="1 2">
    <name type="scientific">Chryseobacterium glaciei</name>
    <dbReference type="NCBI Taxonomy" id="1685010"/>
    <lineage>
        <taxon>Bacteria</taxon>
        <taxon>Pseudomonadati</taxon>
        <taxon>Bacteroidota</taxon>
        <taxon>Flavobacteriia</taxon>
        <taxon>Flavobacteriales</taxon>
        <taxon>Weeksellaceae</taxon>
        <taxon>Chryseobacterium group</taxon>
        <taxon>Chryseobacterium</taxon>
    </lineage>
</organism>
<evidence type="ECO:0008006" key="3">
    <source>
        <dbReference type="Google" id="ProtNLM"/>
    </source>
</evidence>
<gene>
    <name evidence="1" type="ORF">A0O34_18120</name>
</gene>
<proteinExistence type="predicted"/>
<reference evidence="1 2" key="1">
    <citation type="submission" date="2016-04" db="EMBL/GenBank/DDBJ databases">
        <title>Complete Genome Sequence of Chryseobacterium sp. IHBB 10212.</title>
        <authorList>
            <person name="Pal M."/>
            <person name="Swarnkar M.K."/>
            <person name="Kaushal K."/>
            <person name="Chhibber S."/>
            <person name="Singh A.K."/>
            <person name="Gulati A."/>
        </authorList>
    </citation>
    <scope>NUCLEOTIDE SEQUENCE [LARGE SCALE GENOMIC DNA]</scope>
    <source>
        <strain evidence="1 2">IHBB 10212</strain>
    </source>
</reference>
<dbReference type="AlphaFoldDB" id="A0A172XZC8"/>
<dbReference type="RefSeq" id="WP_066757831.1">
    <property type="nucleotide sequence ID" value="NZ_CP015199.1"/>
</dbReference>
<evidence type="ECO:0000313" key="1">
    <source>
        <dbReference type="EMBL" id="ANF52314.1"/>
    </source>
</evidence>
<name>A0A172XZC8_9FLAO</name>
<dbReference type="Proteomes" id="UP000077824">
    <property type="component" value="Chromosome"/>
</dbReference>
<dbReference type="STRING" id="1685010.A0O34_18120"/>
<dbReference type="Pfam" id="PF09697">
    <property type="entry name" value="Porph_ging"/>
    <property type="match status" value="1"/>
</dbReference>
<accession>A0A172XZC8</accession>
<dbReference type="NCBIfam" id="TIGR01200">
    <property type="entry name" value="GLPGLI"/>
    <property type="match status" value="1"/>
</dbReference>
<dbReference type="InterPro" id="IPR005901">
    <property type="entry name" value="GLPGLI"/>
</dbReference>
<dbReference type="KEGG" id="chh:A0O34_18120"/>
<protein>
    <recommendedName>
        <fullName evidence="3">GLPGLI family protein</fullName>
    </recommendedName>
</protein>
<dbReference type="OrthoDB" id="1440774at2"/>